<dbReference type="InterPro" id="IPR027417">
    <property type="entry name" value="P-loop_NTPase"/>
</dbReference>
<evidence type="ECO:0008006" key="3">
    <source>
        <dbReference type="Google" id="ProtNLM"/>
    </source>
</evidence>
<gene>
    <name evidence="1" type="ORF">FYK55_14625</name>
</gene>
<dbReference type="RefSeq" id="WP_150077169.1">
    <property type="nucleotide sequence ID" value="NZ_VWOX01000007.1"/>
</dbReference>
<sequence length="247" mass="27963">MPSISKIFRLHADRIQTHRSLGTCRQDASPSRCWPRSNLFRNPFGELTRAERAELAVVDLEPILAAITQRPSCGPAQFLPRTAVQWVGDCGRGKTTRMLAIQRAFPTACYVYLPEDQPCPSIPQGEPLLIDEAQRLPRRVRKDLLATGVTLVLATHRDLTRPLRRAGYQVFTQRIGLTLGPSELAEMLNRRILASRRDPQLPVPRISLRDAAELIRRFGTDVRAIEGYLYDTVQSQVNDHGEMRFID</sequence>
<dbReference type="Proteomes" id="UP000324479">
    <property type="component" value="Unassembled WGS sequence"/>
</dbReference>
<reference evidence="1 2" key="1">
    <citation type="submission" date="2019-08" db="EMBL/GenBank/DDBJ databases">
        <authorList>
            <person name="Dhanesh K."/>
            <person name="Kumar G."/>
            <person name="Sasikala C."/>
            <person name="Venkata Ramana C."/>
        </authorList>
    </citation>
    <scope>NUCLEOTIDE SEQUENCE [LARGE SCALE GENOMIC DNA]</scope>
    <source>
        <strain evidence="1 2">JC645</strain>
    </source>
</reference>
<dbReference type="AlphaFoldDB" id="A0A5M6D8W8"/>
<organism evidence="1 2">
    <name type="scientific">Roseiconus nitratireducens</name>
    <dbReference type="NCBI Taxonomy" id="2605748"/>
    <lineage>
        <taxon>Bacteria</taxon>
        <taxon>Pseudomonadati</taxon>
        <taxon>Planctomycetota</taxon>
        <taxon>Planctomycetia</taxon>
        <taxon>Pirellulales</taxon>
        <taxon>Pirellulaceae</taxon>
        <taxon>Roseiconus</taxon>
    </lineage>
</organism>
<keyword evidence="2" id="KW-1185">Reference proteome</keyword>
<proteinExistence type="predicted"/>
<dbReference type="SUPFAM" id="SSF52540">
    <property type="entry name" value="P-loop containing nucleoside triphosphate hydrolases"/>
    <property type="match status" value="1"/>
</dbReference>
<name>A0A5M6D8W8_9BACT</name>
<evidence type="ECO:0000313" key="1">
    <source>
        <dbReference type="EMBL" id="KAA5542752.1"/>
    </source>
</evidence>
<protein>
    <recommendedName>
        <fullName evidence="3">TniB protein</fullName>
    </recommendedName>
</protein>
<accession>A0A5M6D8W8</accession>
<evidence type="ECO:0000313" key="2">
    <source>
        <dbReference type="Proteomes" id="UP000324479"/>
    </source>
</evidence>
<dbReference type="EMBL" id="VWOX01000007">
    <property type="protein sequence ID" value="KAA5542752.1"/>
    <property type="molecule type" value="Genomic_DNA"/>
</dbReference>
<comment type="caution">
    <text evidence="1">The sequence shown here is derived from an EMBL/GenBank/DDBJ whole genome shotgun (WGS) entry which is preliminary data.</text>
</comment>